<dbReference type="Pfam" id="PF00392">
    <property type="entry name" value="GntR"/>
    <property type="match status" value="1"/>
</dbReference>
<keyword evidence="1" id="KW-0805">Transcription regulation</keyword>
<organism evidence="5 6">
    <name type="scientific">Maribacter caenipelagi</name>
    <dbReference type="NCBI Taxonomy" id="1447781"/>
    <lineage>
        <taxon>Bacteria</taxon>
        <taxon>Pseudomonadati</taxon>
        <taxon>Bacteroidota</taxon>
        <taxon>Flavobacteriia</taxon>
        <taxon>Flavobacteriales</taxon>
        <taxon>Flavobacteriaceae</taxon>
        <taxon>Maribacter</taxon>
    </lineage>
</organism>
<dbReference type="InterPro" id="IPR046335">
    <property type="entry name" value="LacI/GalR-like_sensor"/>
</dbReference>
<dbReference type="AlphaFoldDB" id="A0A4R7D246"/>
<gene>
    <name evidence="5" type="ORF">DFQ03_2424</name>
</gene>
<dbReference type="SUPFAM" id="SSF46785">
    <property type="entry name" value="Winged helix' DNA-binding domain"/>
    <property type="match status" value="1"/>
</dbReference>
<dbReference type="PROSITE" id="PS50949">
    <property type="entry name" value="HTH_GNTR"/>
    <property type="match status" value="1"/>
</dbReference>
<keyword evidence="3" id="KW-0804">Transcription</keyword>
<accession>A0A4R7D246</accession>
<name>A0A4R7D246_9FLAO</name>
<feature type="domain" description="HTH gntR-type" evidence="4">
    <location>
        <begin position="13"/>
        <end position="81"/>
    </location>
</feature>
<dbReference type="OrthoDB" id="742238at2"/>
<dbReference type="GO" id="GO:0003677">
    <property type="term" value="F:DNA binding"/>
    <property type="evidence" value="ECO:0007669"/>
    <property type="project" value="UniProtKB-KW"/>
</dbReference>
<dbReference type="CDD" id="cd07377">
    <property type="entry name" value="WHTH_GntR"/>
    <property type="match status" value="1"/>
</dbReference>
<dbReference type="EMBL" id="SNZW01000015">
    <property type="protein sequence ID" value="TDS14342.1"/>
    <property type="molecule type" value="Genomic_DNA"/>
</dbReference>
<dbReference type="PANTHER" id="PTHR38445:SF10">
    <property type="entry name" value="GNTR-FAMILY TRANSCRIPTIONAL REGULATOR"/>
    <property type="match status" value="1"/>
</dbReference>
<dbReference type="Gene3D" id="3.40.50.2300">
    <property type="match status" value="2"/>
</dbReference>
<evidence type="ECO:0000313" key="5">
    <source>
        <dbReference type="EMBL" id="TDS14342.1"/>
    </source>
</evidence>
<dbReference type="InterPro" id="IPR036388">
    <property type="entry name" value="WH-like_DNA-bd_sf"/>
</dbReference>
<protein>
    <submittedName>
        <fullName evidence="5">Regulatory GntR family protein</fullName>
    </submittedName>
</protein>
<evidence type="ECO:0000256" key="1">
    <source>
        <dbReference type="ARBA" id="ARBA00023015"/>
    </source>
</evidence>
<reference evidence="5 6" key="1">
    <citation type="submission" date="2019-03" db="EMBL/GenBank/DDBJ databases">
        <title>Genomic Encyclopedia of Type Strains, Phase III (KMG-III): the genomes of soil and plant-associated and newly described type strains.</title>
        <authorList>
            <person name="Whitman W."/>
        </authorList>
    </citation>
    <scope>NUCLEOTIDE SEQUENCE [LARGE SCALE GENOMIC DNA]</scope>
    <source>
        <strain evidence="5 6">CECT 8455</strain>
    </source>
</reference>
<evidence type="ECO:0000313" key="6">
    <source>
        <dbReference type="Proteomes" id="UP000295274"/>
    </source>
</evidence>
<dbReference type="SMART" id="SM00345">
    <property type="entry name" value="HTH_GNTR"/>
    <property type="match status" value="1"/>
</dbReference>
<dbReference type="Gene3D" id="1.10.10.10">
    <property type="entry name" value="Winged helix-like DNA-binding domain superfamily/Winged helix DNA-binding domain"/>
    <property type="match status" value="1"/>
</dbReference>
<dbReference type="Pfam" id="PF13377">
    <property type="entry name" value="Peripla_BP_3"/>
    <property type="match status" value="1"/>
</dbReference>
<dbReference type="GO" id="GO:0003700">
    <property type="term" value="F:DNA-binding transcription factor activity"/>
    <property type="evidence" value="ECO:0007669"/>
    <property type="project" value="InterPro"/>
</dbReference>
<comment type="caution">
    <text evidence="5">The sequence shown here is derived from an EMBL/GenBank/DDBJ whole genome shotgun (WGS) entry which is preliminary data.</text>
</comment>
<keyword evidence="6" id="KW-1185">Reference proteome</keyword>
<dbReference type="InterPro" id="IPR000524">
    <property type="entry name" value="Tscrpt_reg_HTH_GntR"/>
</dbReference>
<evidence type="ECO:0000256" key="2">
    <source>
        <dbReference type="ARBA" id="ARBA00023125"/>
    </source>
</evidence>
<proteinExistence type="predicted"/>
<dbReference type="PANTHER" id="PTHR38445">
    <property type="entry name" value="HTH-TYPE TRANSCRIPTIONAL REPRESSOR YTRA"/>
    <property type="match status" value="1"/>
</dbReference>
<evidence type="ECO:0000259" key="4">
    <source>
        <dbReference type="PROSITE" id="PS50949"/>
    </source>
</evidence>
<dbReference type="RefSeq" id="WP_133673376.1">
    <property type="nucleotide sequence ID" value="NZ_SNZW01000015.1"/>
</dbReference>
<dbReference type="SUPFAM" id="SSF53822">
    <property type="entry name" value="Periplasmic binding protein-like I"/>
    <property type="match status" value="1"/>
</dbReference>
<dbReference type="Proteomes" id="UP000295274">
    <property type="component" value="Unassembled WGS sequence"/>
</dbReference>
<dbReference type="InterPro" id="IPR036390">
    <property type="entry name" value="WH_DNA-bd_sf"/>
</dbReference>
<keyword evidence="2" id="KW-0238">DNA-binding</keyword>
<dbReference type="InterPro" id="IPR028082">
    <property type="entry name" value="Peripla_BP_I"/>
</dbReference>
<sequence>MLKFIEINESSIIPKYRQIVNSIRTALEKGDVKLNDKLPSVNELLIEFDISRDTVVRAYDHLKKLNIIQSIPGKGYYIKKDNEELQAKVFLLFNKLSAHKKLIYDAFSKELGNNATIDFFIYENNYRQFKSLIQSTKERDYTHYVIICHFEEGGDDLENFIKDNIPLEKLLILDKQYLALNKNIASVYQDFERNIYTALVELNHLLKKYKKIKLLFREKTYHPIEIKQGFLKFCLEYAYDFEIIDTIESEYIEKNTAYINLMENDLILLIKKIRSTKFQLGNDVGIISYNETAIKGILLDGITVISTDFEQLGKHAAKLILKNEKKQIENPFYTIVRKSL</sequence>
<evidence type="ECO:0000256" key="3">
    <source>
        <dbReference type="ARBA" id="ARBA00023163"/>
    </source>
</evidence>